<reference evidence="2 3" key="1">
    <citation type="submission" date="2018-06" db="EMBL/GenBank/DDBJ databases">
        <authorList>
            <consortium name="Pathogen Informatics"/>
            <person name="Doyle S."/>
        </authorList>
    </citation>
    <scope>NUCLEOTIDE SEQUENCE [LARGE SCALE GENOMIC DNA]</scope>
    <source>
        <strain evidence="2 3">NCTC13163</strain>
    </source>
</reference>
<evidence type="ECO:0000256" key="1">
    <source>
        <dbReference type="SAM" id="Phobius"/>
    </source>
</evidence>
<protein>
    <recommendedName>
        <fullName evidence="4">Transmembrane protein EpsG</fullName>
    </recommendedName>
</protein>
<name>A0A377FR34_9BACL</name>
<dbReference type="AlphaFoldDB" id="A0A377FR34"/>
<dbReference type="STRING" id="1397694.GCA_000702585_01142"/>
<evidence type="ECO:0008006" key="4">
    <source>
        <dbReference type="Google" id="ProtNLM"/>
    </source>
</evidence>
<dbReference type="Pfam" id="PF14897">
    <property type="entry name" value="EpsG"/>
    <property type="match status" value="1"/>
</dbReference>
<feature type="transmembrane region" description="Helical" evidence="1">
    <location>
        <begin position="134"/>
        <end position="165"/>
    </location>
</feature>
<dbReference type="RefSeq" id="WP_024370713.1">
    <property type="nucleotide sequence ID" value="NZ_UGGP01000001.1"/>
</dbReference>
<evidence type="ECO:0000313" key="3">
    <source>
        <dbReference type="Proteomes" id="UP000254060"/>
    </source>
</evidence>
<keyword evidence="1" id="KW-0472">Membrane</keyword>
<feature type="transmembrane region" description="Helical" evidence="1">
    <location>
        <begin position="243"/>
        <end position="260"/>
    </location>
</feature>
<dbReference type="OrthoDB" id="1649543at2"/>
<feature type="transmembrane region" description="Helical" evidence="1">
    <location>
        <begin position="102"/>
        <end position="122"/>
    </location>
</feature>
<feature type="transmembrane region" description="Helical" evidence="1">
    <location>
        <begin position="272"/>
        <end position="292"/>
    </location>
</feature>
<feature type="transmembrane region" description="Helical" evidence="1">
    <location>
        <begin position="171"/>
        <end position="197"/>
    </location>
</feature>
<organism evidence="2 3">
    <name type="scientific">Exiguobacterium aurantiacum</name>
    <dbReference type="NCBI Taxonomy" id="33987"/>
    <lineage>
        <taxon>Bacteria</taxon>
        <taxon>Bacillati</taxon>
        <taxon>Bacillota</taxon>
        <taxon>Bacilli</taxon>
        <taxon>Bacillales</taxon>
        <taxon>Bacillales Family XII. Incertae Sedis</taxon>
        <taxon>Exiguobacterium</taxon>
    </lineage>
</organism>
<feature type="transmembrane region" description="Helical" evidence="1">
    <location>
        <begin position="324"/>
        <end position="347"/>
    </location>
</feature>
<feature type="transmembrane region" description="Helical" evidence="1">
    <location>
        <begin position="204"/>
        <end position="223"/>
    </location>
</feature>
<dbReference type="InterPro" id="IPR049458">
    <property type="entry name" value="EpsG-like"/>
</dbReference>
<sequence>MTIYLVNLALLVMWAMLLMRSDASYKRGWFVTFATIQWIVLSGFRHITVGDDTAQYKVLFLETEKLPLSALTNDFFKIVFTESEDPGYYLFQRLVQFVITDYQVYLVLIALLFMIPLGYFIYKYSSEPLISFLLFSVLFYEFFAVTGLRQTVATALVVLIGYHFIRAKRLVAFLAILFVALTIHKSALIFLPFYFLADKRLTKPYILGMLGIIAALFAFRGPFFNLLVSLSGYDTYSALEGAGAVNFSVMLLSVLLVALWRRDEILTNNPQAIHYFNALFLAACFLPLTFINPSMMRLVQYFTLFLLLMIPEIIKTFERRERLVVYYAAVTVLLLLFLQDAPVYTFFWQ</sequence>
<keyword evidence="1" id="KW-0812">Transmembrane</keyword>
<keyword evidence="1" id="KW-1133">Transmembrane helix</keyword>
<dbReference type="Proteomes" id="UP000254060">
    <property type="component" value="Unassembled WGS sequence"/>
</dbReference>
<evidence type="ECO:0000313" key="2">
    <source>
        <dbReference type="EMBL" id="STO07282.1"/>
    </source>
</evidence>
<dbReference type="EMBL" id="UGGP01000001">
    <property type="protein sequence ID" value="STO07282.1"/>
    <property type="molecule type" value="Genomic_DNA"/>
</dbReference>
<proteinExistence type="predicted"/>
<feature type="transmembrane region" description="Helical" evidence="1">
    <location>
        <begin position="298"/>
        <end position="317"/>
    </location>
</feature>
<gene>
    <name evidence="2" type="ORF">NCTC13163_00627</name>
</gene>
<accession>A0A377FR34</accession>